<organism evidence="5 6">
    <name type="scientific">Varanus komodoensis</name>
    <name type="common">Komodo dragon</name>
    <dbReference type="NCBI Taxonomy" id="61221"/>
    <lineage>
        <taxon>Eukaryota</taxon>
        <taxon>Metazoa</taxon>
        <taxon>Chordata</taxon>
        <taxon>Craniata</taxon>
        <taxon>Vertebrata</taxon>
        <taxon>Euteleostomi</taxon>
        <taxon>Lepidosauria</taxon>
        <taxon>Squamata</taxon>
        <taxon>Bifurcata</taxon>
        <taxon>Unidentata</taxon>
        <taxon>Episquamata</taxon>
        <taxon>Toxicofera</taxon>
        <taxon>Anguimorpha</taxon>
        <taxon>Paleoanguimorpha</taxon>
        <taxon>Varanoidea</taxon>
        <taxon>Varanidae</taxon>
        <taxon>Varanus</taxon>
    </lineage>
</organism>
<dbReference type="Pfam" id="PF14161">
    <property type="entry name" value="FAM110_N"/>
    <property type="match status" value="1"/>
</dbReference>
<dbReference type="PANTHER" id="PTHR14758:SF3">
    <property type="entry name" value="PROTEIN FAM110D"/>
    <property type="match status" value="1"/>
</dbReference>
<dbReference type="OMA" id="YGCQRAW"/>
<proteinExistence type="inferred from homology"/>
<feature type="domain" description="Centrosome-associated FAM110 N-terminal" evidence="4">
    <location>
        <begin position="13"/>
        <end position="56"/>
    </location>
</feature>
<evidence type="ECO:0000313" key="5">
    <source>
        <dbReference type="Ensembl" id="ENSVKKP00000008255.1"/>
    </source>
</evidence>
<evidence type="ECO:0000313" key="6">
    <source>
        <dbReference type="Proteomes" id="UP000694545"/>
    </source>
</evidence>
<dbReference type="Ensembl" id="ENSVKKT00000008470.1">
    <property type="protein sequence ID" value="ENSVKKP00000008255.1"/>
    <property type="gene ID" value="ENSVKKG00000005875.1"/>
</dbReference>
<keyword evidence="6" id="KW-1185">Reference proteome</keyword>
<evidence type="ECO:0000259" key="4">
    <source>
        <dbReference type="Pfam" id="PF14161"/>
    </source>
</evidence>
<evidence type="ECO:0000259" key="3">
    <source>
        <dbReference type="Pfam" id="PF14160"/>
    </source>
</evidence>
<comment type="similarity">
    <text evidence="1">Belongs to the FAM110 family.</text>
</comment>
<dbReference type="InterPro" id="IPR025740">
    <property type="entry name" value="FAM110"/>
</dbReference>
<reference evidence="5" key="1">
    <citation type="submission" date="2025-08" db="UniProtKB">
        <authorList>
            <consortium name="Ensembl"/>
        </authorList>
    </citation>
    <scope>IDENTIFICATION</scope>
</reference>
<dbReference type="InterPro" id="IPR025741">
    <property type="entry name" value="FAM110_C"/>
</dbReference>
<feature type="region of interest" description="Disordered" evidence="2">
    <location>
        <begin position="130"/>
        <end position="149"/>
    </location>
</feature>
<evidence type="ECO:0000256" key="2">
    <source>
        <dbReference type="SAM" id="MobiDB-lite"/>
    </source>
</evidence>
<name>A0A8D2KU46_VARKO</name>
<dbReference type="Pfam" id="PF14160">
    <property type="entry name" value="FAM110_C"/>
    <property type="match status" value="1"/>
</dbReference>
<protein>
    <submittedName>
        <fullName evidence="5">Family with sequence similarity 110 member D</fullName>
    </submittedName>
</protein>
<accession>A0A8D2KU46</accession>
<evidence type="ECO:0000256" key="1">
    <source>
        <dbReference type="ARBA" id="ARBA00010576"/>
    </source>
</evidence>
<feature type="region of interest" description="Disordered" evidence="2">
    <location>
        <begin position="61"/>
        <end position="94"/>
    </location>
</feature>
<reference evidence="5" key="2">
    <citation type="submission" date="2025-09" db="UniProtKB">
        <authorList>
            <consortium name="Ensembl"/>
        </authorList>
    </citation>
    <scope>IDENTIFICATION</scope>
</reference>
<dbReference type="InterPro" id="IPR025739">
    <property type="entry name" value="FAM110_N"/>
</dbReference>
<feature type="compositionally biased region" description="Polar residues" evidence="2">
    <location>
        <begin position="179"/>
        <end position="201"/>
    </location>
</feature>
<feature type="compositionally biased region" description="Pro residues" evidence="2">
    <location>
        <begin position="70"/>
        <end position="80"/>
    </location>
</feature>
<dbReference type="PANTHER" id="PTHR14758">
    <property type="entry name" value="AGAP005440-PA"/>
    <property type="match status" value="1"/>
</dbReference>
<feature type="region of interest" description="Disordered" evidence="2">
    <location>
        <begin position="179"/>
        <end position="208"/>
    </location>
</feature>
<dbReference type="AlphaFoldDB" id="A0A8D2KU46"/>
<feature type="domain" description="Centrosome-associated FAM110 C-terminal" evidence="3">
    <location>
        <begin position="204"/>
        <end position="311"/>
    </location>
</feature>
<sequence>MRPLSPGDGASQLGLLLRGPDYLRKQLEVSSGGRTLSAVERLEADKAKYVKSQQFSQGLVVGQDSLGPKKLPPPSPPPQSPIARRAGSRRMLRPDSLVIYRQKKDCSAVNKENGKGYGLVRRLFQGPLREGLSSHPSPRGVLGDGQLQGEQREASMVWAPAEREKTRVMRSVGILANSSCGPSRTPLPTAQLETDAVSPSSGPGLKDSKRELGLSYSLPLSEKERFFNYCGLDRNLVEVLGEERFKPGSWEAGSSCLLVGSVGSATSEHAGPSHNGEDLSTEELSEKLPALVSVVERNARVIKWLYSCQQARTVAKESTV</sequence>
<dbReference type="Proteomes" id="UP000694545">
    <property type="component" value="Unplaced"/>
</dbReference>